<sequence>MITIRNLEPGDWPVVREIYEQGIATGDATLETSAPEWPAWDQSHVAWHRFVALSDTGEIAGWAALTAVSGRCVYAGVAEVSVYVGSRFRGQKIGDRLLKHLILDSEKGGYWTLQAGIFAENVPSIRLHEKNGFRLIGYRENIGKMKGIWRSVNLLERRSKITGID</sequence>
<feature type="domain" description="N-acetyltransferase" evidence="3">
    <location>
        <begin position="2"/>
        <end position="155"/>
    </location>
</feature>
<comment type="caution">
    <text evidence="4">The sequence shown here is derived from an EMBL/GenBank/DDBJ whole genome shotgun (WGS) entry which is preliminary data.</text>
</comment>
<dbReference type="Pfam" id="PF00583">
    <property type="entry name" value="Acetyltransf_1"/>
    <property type="match status" value="1"/>
</dbReference>
<name>A0A4R5D8F0_9BACT</name>
<dbReference type="PROSITE" id="PS51186">
    <property type="entry name" value="GNAT"/>
    <property type="match status" value="1"/>
</dbReference>
<organism evidence="4 5">
    <name type="scientific">Dyadobacter psychrotolerans</name>
    <dbReference type="NCBI Taxonomy" id="2541721"/>
    <lineage>
        <taxon>Bacteria</taxon>
        <taxon>Pseudomonadati</taxon>
        <taxon>Bacteroidota</taxon>
        <taxon>Cytophagia</taxon>
        <taxon>Cytophagales</taxon>
        <taxon>Spirosomataceae</taxon>
        <taxon>Dyadobacter</taxon>
    </lineage>
</organism>
<dbReference type="OrthoDB" id="9799096at2"/>
<keyword evidence="5" id="KW-1185">Reference proteome</keyword>
<dbReference type="AlphaFoldDB" id="A0A4R5D8F0"/>
<dbReference type="RefSeq" id="WP_131961957.1">
    <property type="nucleotide sequence ID" value="NZ_SMFL01000018.1"/>
</dbReference>
<dbReference type="EMBL" id="SMFL01000018">
    <property type="protein sequence ID" value="TDE09746.1"/>
    <property type="molecule type" value="Genomic_DNA"/>
</dbReference>
<dbReference type="Gene3D" id="3.40.630.30">
    <property type="match status" value="1"/>
</dbReference>
<dbReference type="SUPFAM" id="SSF55729">
    <property type="entry name" value="Acyl-CoA N-acyltransferases (Nat)"/>
    <property type="match status" value="1"/>
</dbReference>
<dbReference type="CDD" id="cd04301">
    <property type="entry name" value="NAT_SF"/>
    <property type="match status" value="1"/>
</dbReference>
<proteinExistence type="predicted"/>
<dbReference type="PANTHER" id="PTHR43072:SF23">
    <property type="entry name" value="UPF0039 PROTEIN C11D3.02C"/>
    <property type="match status" value="1"/>
</dbReference>
<protein>
    <submittedName>
        <fullName evidence="4">N-acetyltransferase family protein</fullName>
    </submittedName>
</protein>
<dbReference type="Proteomes" id="UP000294850">
    <property type="component" value="Unassembled WGS sequence"/>
</dbReference>
<evidence type="ECO:0000313" key="5">
    <source>
        <dbReference type="Proteomes" id="UP000294850"/>
    </source>
</evidence>
<dbReference type="PANTHER" id="PTHR43072">
    <property type="entry name" value="N-ACETYLTRANSFERASE"/>
    <property type="match status" value="1"/>
</dbReference>
<dbReference type="GO" id="GO:0016747">
    <property type="term" value="F:acyltransferase activity, transferring groups other than amino-acyl groups"/>
    <property type="evidence" value="ECO:0007669"/>
    <property type="project" value="InterPro"/>
</dbReference>
<gene>
    <name evidence="4" type="ORF">E0F88_29585</name>
</gene>
<keyword evidence="1 4" id="KW-0808">Transferase</keyword>
<dbReference type="InterPro" id="IPR000182">
    <property type="entry name" value="GNAT_dom"/>
</dbReference>
<evidence type="ECO:0000313" key="4">
    <source>
        <dbReference type="EMBL" id="TDE09746.1"/>
    </source>
</evidence>
<evidence type="ECO:0000259" key="3">
    <source>
        <dbReference type="PROSITE" id="PS51186"/>
    </source>
</evidence>
<reference evidence="4 5" key="1">
    <citation type="submission" date="2019-03" db="EMBL/GenBank/DDBJ databases">
        <title>Dyadobacter AR-3-6 sp. nov., isolated from arctic soil.</title>
        <authorList>
            <person name="Chaudhary D.K."/>
        </authorList>
    </citation>
    <scope>NUCLEOTIDE SEQUENCE [LARGE SCALE GENOMIC DNA]</scope>
    <source>
        <strain evidence="4 5">AR-3-6</strain>
    </source>
</reference>
<accession>A0A4R5D8F0</accession>
<evidence type="ECO:0000256" key="2">
    <source>
        <dbReference type="ARBA" id="ARBA00023315"/>
    </source>
</evidence>
<dbReference type="InterPro" id="IPR016181">
    <property type="entry name" value="Acyl_CoA_acyltransferase"/>
</dbReference>
<evidence type="ECO:0000256" key="1">
    <source>
        <dbReference type="ARBA" id="ARBA00022679"/>
    </source>
</evidence>
<keyword evidence="2" id="KW-0012">Acyltransferase</keyword>